<dbReference type="Proteomes" id="UP000030152">
    <property type="component" value="Unassembled WGS sequence"/>
</dbReference>
<keyword evidence="1" id="KW-0175">Coiled coil</keyword>
<dbReference type="AlphaFoldDB" id="A0A0A2M0X4"/>
<dbReference type="eggNOG" id="ENOG5032GU2">
    <property type="taxonomic scope" value="Bacteria"/>
</dbReference>
<proteinExistence type="predicted"/>
<organism evidence="3 4">
    <name type="scientific">Flavobacterium rivuli WB 3.3-2 = DSM 21788</name>
    <dbReference type="NCBI Taxonomy" id="1121895"/>
    <lineage>
        <taxon>Bacteria</taxon>
        <taxon>Pseudomonadati</taxon>
        <taxon>Bacteroidota</taxon>
        <taxon>Flavobacteriia</taxon>
        <taxon>Flavobacteriales</taxon>
        <taxon>Flavobacteriaceae</taxon>
        <taxon>Flavobacterium</taxon>
    </lineage>
</organism>
<feature type="signal peptide" evidence="2">
    <location>
        <begin position="1"/>
        <end position="20"/>
    </location>
</feature>
<accession>A0A0A2M0X4</accession>
<protein>
    <recommendedName>
        <fullName evidence="5">YtxH domain-containing protein</fullName>
    </recommendedName>
</protein>
<evidence type="ECO:0000256" key="1">
    <source>
        <dbReference type="SAM" id="Coils"/>
    </source>
</evidence>
<gene>
    <name evidence="3" type="ORF">Q765_17780</name>
</gene>
<name>A0A0A2M0X4_9FLAO</name>
<dbReference type="OrthoDB" id="1376832at2"/>
<evidence type="ECO:0000313" key="3">
    <source>
        <dbReference type="EMBL" id="KGO85103.1"/>
    </source>
</evidence>
<feature type="coiled-coil region" evidence="1">
    <location>
        <begin position="34"/>
        <end position="76"/>
    </location>
</feature>
<feature type="chain" id="PRO_5001990747" description="YtxH domain-containing protein" evidence="2">
    <location>
        <begin position="21"/>
        <end position="87"/>
    </location>
</feature>
<comment type="caution">
    <text evidence="3">The sequence shown here is derived from an EMBL/GenBank/DDBJ whole genome shotgun (WGS) entry which is preliminary data.</text>
</comment>
<keyword evidence="4" id="KW-1185">Reference proteome</keyword>
<dbReference type="EMBL" id="JRLX01000027">
    <property type="protein sequence ID" value="KGO85103.1"/>
    <property type="molecule type" value="Genomic_DNA"/>
</dbReference>
<evidence type="ECO:0008006" key="5">
    <source>
        <dbReference type="Google" id="ProtNLM"/>
    </source>
</evidence>
<evidence type="ECO:0000256" key="2">
    <source>
        <dbReference type="SAM" id="SignalP"/>
    </source>
</evidence>
<evidence type="ECO:0000313" key="4">
    <source>
        <dbReference type="Proteomes" id="UP000030152"/>
    </source>
</evidence>
<dbReference type="RefSeq" id="WP_020215004.1">
    <property type="nucleotide sequence ID" value="NZ_JRLX01000027.1"/>
</dbReference>
<keyword evidence="2" id="KW-0732">Signal</keyword>
<sequence length="87" mass="9522">MSNKKLILSIAAGAAVLAGAAVIVARKRSQNKYRANVEEAKENFKSKLSQLQRKAKKEYQNSVSETESAVNSAKERAAEWVNKASRA</sequence>
<reference evidence="3 4" key="1">
    <citation type="submission" date="2013-09" db="EMBL/GenBank/DDBJ databases">
        <authorList>
            <person name="Zeng Z."/>
            <person name="Chen C."/>
        </authorList>
    </citation>
    <scope>NUCLEOTIDE SEQUENCE [LARGE SCALE GENOMIC DNA]</scope>
    <source>
        <strain evidence="3 4">WB 3.3-2</strain>
    </source>
</reference>